<dbReference type="PANTHER" id="PTHR30531">
    <property type="entry name" value="FLAGELLAR BIOSYNTHETIC PROTEIN FLHB"/>
    <property type="match status" value="1"/>
</dbReference>
<feature type="non-terminal residue" evidence="6">
    <location>
        <position position="97"/>
    </location>
</feature>
<dbReference type="EMBL" id="AAGLPX010000117">
    <property type="protein sequence ID" value="EBP4002225.1"/>
    <property type="molecule type" value="Genomic_DNA"/>
</dbReference>
<dbReference type="PANTHER" id="PTHR30531:SF12">
    <property type="entry name" value="FLAGELLAR BIOSYNTHETIC PROTEIN FLHB"/>
    <property type="match status" value="1"/>
</dbReference>
<dbReference type="GO" id="GO:0005886">
    <property type="term" value="C:plasma membrane"/>
    <property type="evidence" value="ECO:0007669"/>
    <property type="project" value="TreeGrafter"/>
</dbReference>
<evidence type="ECO:0000256" key="4">
    <source>
        <dbReference type="SAM" id="MobiDB-lite"/>
    </source>
</evidence>
<dbReference type="GO" id="GO:0044781">
    <property type="term" value="P:bacterial-type flagellum organization"/>
    <property type="evidence" value="ECO:0007669"/>
    <property type="project" value="UniProtKB-KW"/>
</dbReference>
<evidence type="ECO:0000256" key="5">
    <source>
        <dbReference type="SAM" id="Phobius"/>
    </source>
</evidence>
<keyword evidence="3" id="KW-0813">Transport</keyword>
<dbReference type="Proteomes" id="UP000839575">
    <property type="component" value="Unassembled WGS sequence"/>
</dbReference>
<keyword evidence="3" id="KW-1006">Bacterial flagellum protein export</keyword>
<organism evidence="6">
    <name type="scientific">Salmonella enterica I</name>
    <dbReference type="NCBI Taxonomy" id="59201"/>
    <lineage>
        <taxon>Bacteria</taxon>
        <taxon>Pseudomonadati</taxon>
        <taxon>Pseudomonadota</taxon>
        <taxon>Gammaproteobacteria</taxon>
        <taxon>Enterobacterales</taxon>
        <taxon>Enterobacteriaceae</taxon>
        <taxon>Salmonella</taxon>
    </lineage>
</organism>
<dbReference type="GO" id="GO:0009306">
    <property type="term" value="P:protein secretion"/>
    <property type="evidence" value="ECO:0007669"/>
    <property type="project" value="InterPro"/>
</dbReference>
<comment type="caution">
    <text evidence="6">The sequence shown here is derived from an EMBL/GenBank/DDBJ whole genome shotgun (WGS) entry which is preliminary data.</text>
</comment>
<evidence type="ECO:0000256" key="1">
    <source>
        <dbReference type="ARBA" id="ARBA00021622"/>
    </source>
</evidence>
<feature type="transmembrane region" description="Helical" evidence="5">
    <location>
        <begin position="70"/>
        <end position="96"/>
    </location>
</feature>
<evidence type="ECO:0000256" key="2">
    <source>
        <dbReference type="ARBA" id="ARBA00022795"/>
    </source>
</evidence>
<evidence type="ECO:0000313" key="6">
    <source>
        <dbReference type="EMBL" id="EBP4002225.1"/>
    </source>
</evidence>
<protein>
    <recommendedName>
        <fullName evidence="1">Flagellar biosynthetic protein FlhB</fullName>
    </recommendedName>
</protein>
<evidence type="ECO:0000256" key="3">
    <source>
        <dbReference type="ARBA" id="ARBA00023225"/>
    </source>
</evidence>
<dbReference type="AlphaFoldDB" id="A0A5U3EZ50"/>
<feature type="region of interest" description="Disordered" evidence="4">
    <location>
        <begin position="1"/>
        <end position="20"/>
    </location>
</feature>
<name>A0A5U3EZ50_SALET</name>
<keyword evidence="2" id="KW-1005">Bacterial flagellum biogenesis</keyword>
<keyword evidence="5" id="KW-0472">Membrane</keyword>
<accession>A0A5U3EZ50</accession>
<keyword evidence="5" id="KW-0812">Transmembrane</keyword>
<dbReference type="InterPro" id="IPR006135">
    <property type="entry name" value="T3SS_substrate_exporter"/>
</dbReference>
<proteinExistence type="predicted"/>
<sequence length="97" mass="11019">MSTEKTLPPTPKKLREAREEGQVAKSNELAAGVQLAVILLYLYTFGNDIWKDLSEILLLTFDQFEQPLPTAFSAFFSALCSFIFKDLAFMFLILFFA</sequence>
<dbReference type="Pfam" id="PF01312">
    <property type="entry name" value="Bac_export_2"/>
    <property type="match status" value="1"/>
</dbReference>
<gene>
    <name evidence="6" type="ORF">S301_27155</name>
</gene>
<keyword evidence="3" id="KW-0653">Protein transport</keyword>
<keyword evidence="5" id="KW-1133">Transmembrane helix</keyword>
<reference evidence="6" key="1">
    <citation type="submission" date="2018-07" db="EMBL/GenBank/DDBJ databases">
        <authorList>
            <consortium name="GenomeTrakr network: Whole genome sequencing for foodborne pathogen traceback"/>
        </authorList>
    </citation>
    <scope>NUCLEOTIDE SEQUENCE [LARGE SCALE GENOMIC DNA]</scope>
    <source>
        <strain evidence="6">CFSAN002851</strain>
    </source>
</reference>